<dbReference type="VEuPathDB" id="FungiDB:JI435_012800"/>
<dbReference type="SUPFAM" id="SSF49503">
    <property type="entry name" value="Cupredoxins"/>
    <property type="match status" value="1"/>
</dbReference>
<evidence type="ECO:0000313" key="2">
    <source>
        <dbReference type="EMBL" id="QRC96356.1"/>
    </source>
</evidence>
<proteinExistence type="predicted"/>
<feature type="compositionally biased region" description="Polar residues" evidence="1">
    <location>
        <begin position="190"/>
        <end position="206"/>
    </location>
</feature>
<dbReference type="Proteomes" id="UP000663193">
    <property type="component" value="Chromosome 6"/>
</dbReference>
<sequence>MSTSSETSFTAEAEVEQSTLMITTTISSALPPIVTSPSLFASQAFLLKRSSTSHTIKVGPGTEFKFEPAVLPDVLIGDVISFEFYPRGHSVARADFEKPCVPYESNGANRDGFWSGEQMIETGTSSFDVSINSTEPVFFYCAAKDSCHKHLMVGVINPNETQTLDKQIQAANMTTHQLAPGESIPLEGGFTTSDSPIPGGSTSTPRQADASHDHSHGLSTAAIVGISVGAGAFLVVCAALFFFVGRLKSLKELIRHHGQGSTAKPQGVGGVHPEPDYRQSTFSQSPQSPQGEYPPAFGRPLPAYAGPHINMKRMPSHNDRKSSQPMAAELHSPTLGRQGFSAELEASNVSSKGHG</sequence>
<dbReference type="EMBL" id="CP069028">
    <property type="protein sequence ID" value="QRC96356.1"/>
    <property type="molecule type" value="Genomic_DNA"/>
</dbReference>
<dbReference type="OMA" id="WEFYPPD"/>
<dbReference type="AlphaFoldDB" id="A0A7U2F0A5"/>
<dbReference type="InterPro" id="IPR008972">
    <property type="entry name" value="Cupredoxin"/>
</dbReference>
<feature type="region of interest" description="Disordered" evidence="1">
    <location>
        <begin position="180"/>
        <end position="213"/>
    </location>
</feature>
<dbReference type="OrthoDB" id="2331100at2759"/>
<accession>A0A7U2F0A5</accession>
<dbReference type="Gene3D" id="2.60.40.420">
    <property type="entry name" value="Cupredoxins - blue copper proteins"/>
    <property type="match status" value="1"/>
</dbReference>
<evidence type="ECO:0008006" key="4">
    <source>
        <dbReference type="Google" id="ProtNLM"/>
    </source>
</evidence>
<reference evidence="3" key="1">
    <citation type="journal article" date="2021" name="BMC Genomics">
        <title>Chromosome-level genome assembly and manually-curated proteome of model necrotroph Parastagonospora nodorum Sn15 reveals a genome-wide trove of candidate effector homologs, and redundancy of virulence-related functions within an accessory chromosome.</title>
        <authorList>
            <person name="Bertazzoni S."/>
            <person name="Jones D.A.B."/>
            <person name="Phan H.T."/>
            <person name="Tan K.-C."/>
            <person name="Hane J.K."/>
        </authorList>
    </citation>
    <scope>NUCLEOTIDE SEQUENCE [LARGE SCALE GENOMIC DNA]</scope>
    <source>
        <strain evidence="3">SN15 / ATCC MYA-4574 / FGSC 10173)</strain>
    </source>
</reference>
<protein>
    <recommendedName>
        <fullName evidence="4">Phytocyanin domain-containing protein</fullName>
    </recommendedName>
</protein>
<keyword evidence="3" id="KW-1185">Reference proteome</keyword>
<dbReference type="PANTHER" id="PTHR34883">
    <property type="entry name" value="SERINE-RICH PROTEIN, PUTATIVE-RELATED-RELATED"/>
    <property type="match status" value="1"/>
</dbReference>
<gene>
    <name evidence="2" type="ORF">JI435_012800</name>
</gene>
<organism evidence="2 3">
    <name type="scientific">Phaeosphaeria nodorum (strain SN15 / ATCC MYA-4574 / FGSC 10173)</name>
    <name type="common">Glume blotch fungus</name>
    <name type="synonym">Parastagonospora nodorum</name>
    <dbReference type="NCBI Taxonomy" id="321614"/>
    <lineage>
        <taxon>Eukaryota</taxon>
        <taxon>Fungi</taxon>
        <taxon>Dikarya</taxon>
        <taxon>Ascomycota</taxon>
        <taxon>Pezizomycotina</taxon>
        <taxon>Dothideomycetes</taxon>
        <taxon>Pleosporomycetidae</taxon>
        <taxon>Pleosporales</taxon>
        <taxon>Pleosporineae</taxon>
        <taxon>Phaeosphaeriaceae</taxon>
        <taxon>Parastagonospora</taxon>
    </lineage>
</organism>
<dbReference type="RefSeq" id="XP_001791926.1">
    <property type="nucleotide sequence ID" value="XM_001791874.1"/>
</dbReference>
<dbReference type="InterPro" id="IPR052953">
    <property type="entry name" value="Ser-rich/MCO-related"/>
</dbReference>
<feature type="region of interest" description="Disordered" evidence="1">
    <location>
        <begin position="258"/>
        <end position="355"/>
    </location>
</feature>
<evidence type="ECO:0000256" key="1">
    <source>
        <dbReference type="SAM" id="MobiDB-lite"/>
    </source>
</evidence>
<evidence type="ECO:0000313" key="3">
    <source>
        <dbReference type="Proteomes" id="UP000663193"/>
    </source>
</evidence>
<dbReference type="KEGG" id="pno:SNOG_01280"/>
<name>A0A7U2F0A5_PHANO</name>
<dbReference type="PANTHER" id="PTHR34883:SF8">
    <property type="entry name" value="EXTRACELLULAR SERINE-RICH PROTEIN (AFU_ORTHOLOGUE AFUA_6G00670)"/>
    <property type="match status" value="1"/>
</dbReference>
<feature type="compositionally biased region" description="Low complexity" evidence="1">
    <location>
        <begin position="279"/>
        <end position="290"/>
    </location>
</feature>